<dbReference type="PANTHER" id="PTHR21060:SF15">
    <property type="entry name" value="ACETATE KINASE-RELATED"/>
    <property type="match status" value="1"/>
</dbReference>
<dbReference type="Pfam" id="PF00871">
    <property type="entry name" value="Acetate_kinase"/>
    <property type="match status" value="1"/>
</dbReference>
<dbReference type="GO" id="GO:0016301">
    <property type="term" value="F:kinase activity"/>
    <property type="evidence" value="ECO:0007669"/>
    <property type="project" value="UniProtKB-KW"/>
</dbReference>
<dbReference type="InterPro" id="IPR000890">
    <property type="entry name" value="Aliphatic_acid_kin_short-chain"/>
</dbReference>
<keyword evidence="4 6" id="KW-0418">Kinase</keyword>
<comment type="subcellular location">
    <subcellularLocation>
        <location evidence="6">Cytoplasm</location>
    </subcellularLocation>
</comment>
<dbReference type="PRINTS" id="PR00471">
    <property type="entry name" value="ACETATEKNASE"/>
</dbReference>
<dbReference type="InterPro" id="IPR004372">
    <property type="entry name" value="Ac/propionate_kinase"/>
</dbReference>
<comment type="cofactor">
    <cofactor evidence="6">
        <name>Mg(2+)</name>
        <dbReference type="ChEBI" id="CHEBI:18420"/>
    </cofactor>
    <cofactor evidence="6">
        <name>Mn(2+)</name>
        <dbReference type="ChEBI" id="CHEBI:29035"/>
    </cofactor>
    <text evidence="6">Mg(2+). Can also accept Mn(2+).</text>
</comment>
<keyword evidence="9" id="KW-1185">Reference proteome</keyword>
<feature type="active site" description="Proton donor/acceptor" evidence="6">
    <location>
        <position position="155"/>
    </location>
</feature>
<dbReference type="RefSeq" id="WP_345311812.1">
    <property type="nucleotide sequence ID" value="NZ_BAABLN010000035.1"/>
</dbReference>
<feature type="binding site" evidence="6">
    <location>
        <position position="98"/>
    </location>
    <ligand>
        <name>substrate</name>
    </ligand>
</feature>
<dbReference type="Proteomes" id="UP001501446">
    <property type="component" value="Unassembled WGS sequence"/>
</dbReference>
<evidence type="ECO:0000256" key="6">
    <source>
        <dbReference type="HAMAP-Rule" id="MF_00020"/>
    </source>
</evidence>
<dbReference type="CDD" id="cd24010">
    <property type="entry name" value="ASKHA_NBD_AcK_PK"/>
    <property type="match status" value="1"/>
</dbReference>
<sequence length="410" mass="44212">MLVLVVNCGSSSIKYQVREVTAVDEPTNPYTSSMPAINENVPLARATEGVETDEIITKGLIQNIGTSEIKDHTQALEILAERLDEELGGRTIDAAGHRVVHGGERFSAPVLVNNEIIRAIERLAPLAPLHNPASALGLRAIQKTWPHMPQVCVFDTAFHRTMPEKAWRYAIPEEMYVMHGMRRYGFHGTSHDYVTGKACDVLGIPREQFNGIVAHLGNGASVTAIRNGESFDTSMGYTPLAGLIMGTRSGDLDPSVVTAMLDRNPAMTAKELDRILNKESGLQGISGDSDMRAVEQRAANGDEKAQLALDMAAYRLAKYIGGYHVAVGGAQALIFTAGIGENSPEFRTRVCNELGALGIALDPELNASPEGDVARISTSESAIEVLVISTDEERAIAEATAALVRERVKK</sequence>
<evidence type="ECO:0000256" key="3">
    <source>
        <dbReference type="ARBA" id="ARBA00022741"/>
    </source>
</evidence>
<dbReference type="PIRSF" id="PIRSF000722">
    <property type="entry name" value="Acetate_prop_kin"/>
    <property type="match status" value="1"/>
</dbReference>
<dbReference type="HAMAP" id="MF_00020">
    <property type="entry name" value="Acetate_kinase"/>
    <property type="match status" value="1"/>
</dbReference>
<dbReference type="SUPFAM" id="SSF53067">
    <property type="entry name" value="Actin-like ATPase domain"/>
    <property type="match status" value="2"/>
</dbReference>
<dbReference type="PROSITE" id="PS01075">
    <property type="entry name" value="ACETATE_KINASE_1"/>
    <property type="match status" value="1"/>
</dbReference>
<dbReference type="Gene3D" id="3.30.420.40">
    <property type="match status" value="2"/>
</dbReference>
<evidence type="ECO:0000313" key="8">
    <source>
        <dbReference type="EMBL" id="GAA4705959.1"/>
    </source>
</evidence>
<dbReference type="EC" id="2.7.2.1" evidence="6"/>
<reference evidence="9" key="1">
    <citation type="journal article" date="2019" name="Int. J. Syst. Evol. Microbiol.">
        <title>The Global Catalogue of Microorganisms (GCM) 10K type strain sequencing project: providing services to taxonomists for standard genome sequencing and annotation.</title>
        <authorList>
            <consortium name="The Broad Institute Genomics Platform"/>
            <consortium name="The Broad Institute Genome Sequencing Center for Infectious Disease"/>
            <person name="Wu L."/>
            <person name="Ma J."/>
        </authorList>
    </citation>
    <scope>NUCLEOTIDE SEQUENCE [LARGE SCALE GENOMIC DNA]</scope>
    <source>
        <strain evidence="9">JCM 18958</strain>
    </source>
</reference>
<evidence type="ECO:0000256" key="1">
    <source>
        <dbReference type="ARBA" id="ARBA00008748"/>
    </source>
</evidence>
<keyword evidence="5 6" id="KW-0067">ATP-binding</keyword>
<comment type="similarity">
    <text evidence="1 6 7">Belongs to the acetokinase family.</text>
</comment>
<keyword evidence="6" id="KW-0479">Metal-binding</keyword>
<evidence type="ECO:0000256" key="2">
    <source>
        <dbReference type="ARBA" id="ARBA00022679"/>
    </source>
</evidence>
<keyword evidence="3 6" id="KW-0547">Nucleotide-binding</keyword>
<feature type="binding site" evidence="6">
    <location>
        <begin position="338"/>
        <end position="342"/>
    </location>
    <ligand>
        <name>ATP</name>
        <dbReference type="ChEBI" id="CHEBI:30616"/>
    </ligand>
</feature>
<keyword evidence="2 6" id="KW-0808">Transferase</keyword>
<proteinExistence type="inferred from homology"/>
<keyword evidence="6" id="KW-0460">Magnesium</keyword>
<dbReference type="PANTHER" id="PTHR21060">
    <property type="entry name" value="ACETATE KINASE"/>
    <property type="match status" value="1"/>
</dbReference>
<name>A0ABP8XDN7_9MICC</name>
<comment type="function">
    <text evidence="6">Catalyzes the formation of acetyl phosphate from acetate and ATP. Can also catalyze the reverse reaction.</text>
</comment>
<evidence type="ECO:0000313" key="9">
    <source>
        <dbReference type="Proteomes" id="UP001501446"/>
    </source>
</evidence>
<evidence type="ECO:0000256" key="4">
    <source>
        <dbReference type="ARBA" id="ARBA00022777"/>
    </source>
</evidence>
<evidence type="ECO:0000256" key="5">
    <source>
        <dbReference type="ARBA" id="ARBA00022840"/>
    </source>
</evidence>
<protein>
    <recommendedName>
        <fullName evidence="6">Acetate kinase</fullName>
        <ecNumber evidence="6">2.7.2.1</ecNumber>
    </recommendedName>
    <alternativeName>
        <fullName evidence="6">Acetokinase</fullName>
    </alternativeName>
</protein>
<feature type="binding site" evidence="6">
    <location>
        <position position="7"/>
    </location>
    <ligand>
        <name>Mg(2+)</name>
        <dbReference type="ChEBI" id="CHEBI:18420"/>
    </ligand>
</feature>
<comment type="caution">
    <text evidence="8">The sequence shown here is derived from an EMBL/GenBank/DDBJ whole genome shotgun (WGS) entry which is preliminary data.</text>
</comment>
<feature type="site" description="Transition state stabilizer" evidence="6">
    <location>
        <position position="248"/>
    </location>
</feature>
<dbReference type="InterPro" id="IPR043129">
    <property type="entry name" value="ATPase_NBD"/>
</dbReference>
<dbReference type="InterPro" id="IPR023865">
    <property type="entry name" value="Aliphatic_acid_kinase_CS"/>
</dbReference>
<gene>
    <name evidence="6 8" type="primary">ackA</name>
    <name evidence="8" type="ORF">GCM10025781_26640</name>
</gene>
<evidence type="ECO:0000256" key="7">
    <source>
        <dbReference type="RuleBase" id="RU003835"/>
    </source>
</evidence>
<comment type="pathway">
    <text evidence="6">Metabolic intermediate biosynthesis; acetyl-CoA biosynthesis; acetyl-CoA from acetate: step 1/2.</text>
</comment>
<feature type="binding site" evidence="6">
    <location>
        <position position="14"/>
    </location>
    <ligand>
        <name>ATP</name>
        <dbReference type="ChEBI" id="CHEBI:30616"/>
    </ligand>
</feature>
<feature type="binding site" evidence="6">
    <location>
        <begin position="215"/>
        <end position="219"/>
    </location>
    <ligand>
        <name>ATP</name>
        <dbReference type="ChEBI" id="CHEBI:30616"/>
    </ligand>
</feature>
<organism evidence="8 9">
    <name type="scientific">Kocuria gwangalliensis</name>
    <dbReference type="NCBI Taxonomy" id="501592"/>
    <lineage>
        <taxon>Bacteria</taxon>
        <taxon>Bacillati</taxon>
        <taxon>Actinomycetota</taxon>
        <taxon>Actinomycetes</taxon>
        <taxon>Micrococcales</taxon>
        <taxon>Micrococcaceae</taxon>
        <taxon>Kocuria</taxon>
    </lineage>
</organism>
<comment type="subunit">
    <text evidence="6">Homodimer.</text>
</comment>
<keyword evidence="6" id="KW-0963">Cytoplasm</keyword>
<dbReference type="EMBL" id="BAABLN010000035">
    <property type="protein sequence ID" value="GAA4705959.1"/>
    <property type="molecule type" value="Genomic_DNA"/>
</dbReference>
<comment type="catalytic activity">
    <reaction evidence="6">
        <text>acetate + ATP = acetyl phosphate + ADP</text>
        <dbReference type="Rhea" id="RHEA:11352"/>
        <dbReference type="ChEBI" id="CHEBI:22191"/>
        <dbReference type="ChEBI" id="CHEBI:30089"/>
        <dbReference type="ChEBI" id="CHEBI:30616"/>
        <dbReference type="ChEBI" id="CHEBI:456216"/>
        <dbReference type="EC" id="2.7.2.1"/>
    </reaction>
</comment>
<accession>A0ABP8XDN7</accession>
<feature type="binding site" evidence="6">
    <location>
        <begin position="290"/>
        <end position="292"/>
    </location>
    <ligand>
        <name>ATP</name>
        <dbReference type="ChEBI" id="CHEBI:30616"/>
    </ligand>
</feature>
<feature type="site" description="Transition state stabilizer" evidence="6">
    <location>
        <position position="187"/>
    </location>
</feature>
<dbReference type="NCBIfam" id="TIGR00016">
    <property type="entry name" value="ackA"/>
    <property type="match status" value="1"/>
</dbReference>
<feature type="binding site" evidence="6">
    <location>
        <position position="392"/>
    </location>
    <ligand>
        <name>Mg(2+)</name>
        <dbReference type="ChEBI" id="CHEBI:18420"/>
    </ligand>
</feature>